<protein>
    <submittedName>
        <fullName evidence="2">Uncharacterized protein</fullName>
    </submittedName>
</protein>
<organism evidence="2 3">
    <name type="scientific">Acidobacterium capsulatum (strain ATCC 51196 / DSM 11244 / BCRC 80197 / JCM 7670 / NBRC 15755 / NCIMB 13165 / 161)</name>
    <dbReference type="NCBI Taxonomy" id="240015"/>
    <lineage>
        <taxon>Bacteria</taxon>
        <taxon>Pseudomonadati</taxon>
        <taxon>Acidobacteriota</taxon>
        <taxon>Terriglobia</taxon>
        <taxon>Terriglobales</taxon>
        <taxon>Acidobacteriaceae</taxon>
        <taxon>Acidobacterium</taxon>
    </lineage>
</organism>
<sequence length="352" mass="37423">MGGSRLTDRLLHAGGASQYIRGLQPLLLRLLLLRRRLRNVRNLRFRAVDQMKTISNHVEVLLRQVGFEQRAIVGVVKLHADGILRAHNHGGVMGVDGGAVPDAAHIRLRLVMAGHQNAVLFGNQNPCIFGLLHGEVNHLDVGGRVKIGQHNQILMARQGVAFALAAAAGVNQKGAAIGAGGCFKAALLSVDLAGDRVPHHVQLSVKLVVAGEGVAELAEAHLAVRLDRIAVRKPGDVRFGMAEGLAVLRDGKLRLPGGQHRTLGRGALGHHEQGQAQHGQAGQNRGHPPAGCGSHVRALSLVKIVALDSDANLRKKLRSGCGIHYRQQLKKSRGPAFLKRCGASAALLGRLA</sequence>
<dbReference type="InParanoid" id="C1FA77"/>
<feature type="region of interest" description="Disordered" evidence="1">
    <location>
        <begin position="259"/>
        <end position="292"/>
    </location>
</feature>
<dbReference type="EMBL" id="CP001472">
    <property type="protein sequence ID" value="ACO33466.1"/>
    <property type="molecule type" value="Genomic_DNA"/>
</dbReference>
<keyword evidence="3" id="KW-1185">Reference proteome</keyword>
<dbReference type="KEGG" id="aca:ACP_2272"/>
<proteinExistence type="predicted"/>
<accession>C1FA77</accession>
<dbReference type="AlphaFoldDB" id="C1FA77"/>
<evidence type="ECO:0000256" key="1">
    <source>
        <dbReference type="SAM" id="MobiDB-lite"/>
    </source>
</evidence>
<reference evidence="2 3" key="1">
    <citation type="journal article" date="2009" name="Appl. Environ. Microbiol.">
        <title>Three genomes from the phylum Acidobacteria provide insight into the lifestyles of these microorganisms in soils.</title>
        <authorList>
            <person name="Ward N.L."/>
            <person name="Challacombe J.F."/>
            <person name="Janssen P.H."/>
            <person name="Henrissat B."/>
            <person name="Coutinho P.M."/>
            <person name="Wu M."/>
            <person name="Xie G."/>
            <person name="Haft D.H."/>
            <person name="Sait M."/>
            <person name="Badger J."/>
            <person name="Barabote R.D."/>
            <person name="Bradley B."/>
            <person name="Brettin T.S."/>
            <person name="Brinkac L.M."/>
            <person name="Bruce D."/>
            <person name="Creasy T."/>
            <person name="Daugherty S.C."/>
            <person name="Davidsen T.M."/>
            <person name="DeBoy R.T."/>
            <person name="Detter J.C."/>
            <person name="Dodson R.J."/>
            <person name="Durkin A.S."/>
            <person name="Ganapathy A."/>
            <person name="Gwinn-Giglio M."/>
            <person name="Han C.S."/>
            <person name="Khouri H."/>
            <person name="Kiss H."/>
            <person name="Kothari S.P."/>
            <person name="Madupu R."/>
            <person name="Nelson K.E."/>
            <person name="Nelson W.C."/>
            <person name="Paulsen I."/>
            <person name="Penn K."/>
            <person name="Ren Q."/>
            <person name="Rosovitz M.J."/>
            <person name="Selengut J.D."/>
            <person name="Shrivastava S."/>
            <person name="Sullivan S.A."/>
            <person name="Tapia R."/>
            <person name="Thompson L.S."/>
            <person name="Watkins K.L."/>
            <person name="Yang Q."/>
            <person name="Yu C."/>
            <person name="Zafar N."/>
            <person name="Zhou L."/>
            <person name="Kuske C.R."/>
        </authorList>
    </citation>
    <scope>NUCLEOTIDE SEQUENCE [LARGE SCALE GENOMIC DNA]</scope>
    <source>
        <strain evidence="3">ATCC 51196 / DSM 11244 / BCRC 80197 / JCM 7670 / NBRC 15755 / NCIMB 13165 / 161</strain>
    </source>
</reference>
<dbReference type="HOGENOM" id="CLU_786720_0_0_0"/>
<dbReference type="Proteomes" id="UP000002207">
    <property type="component" value="Chromosome"/>
</dbReference>
<gene>
    <name evidence="2" type="ordered locus">ACP_2272</name>
</gene>
<feature type="compositionally biased region" description="Low complexity" evidence="1">
    <location>
        <begin position="274"/>
        <end position="283"/>
    </location>
</feature>
<name>C1FA77_ACIC5</name>
<evidence type="ECO:0000313" key="3">
    <source>
        <dbReference type="Proteomes" id="UP000002207"/>
    </source>
</evidence>
<evidence type="ECO:0000313" key="2">
    <source>
        <dbReference type="EMBL" id="ACO33466.1"/>
    </source>
</evidence>